<keyword evidence="1" id="KW-1133">Transmembrane helix</keyword>
<evidence type="ECO:0000256" key="2">
    <source>
        <dbReference type="SAM" id="SignalP"/>
    </source>
</evidence>
<evidence type="ECO:0000313" key="3">
    <source>
        <dbReference type="Proteomes" id="UP000887574"/>
    </source>
</evidence>
<dbReference type="AlphaFoldDB" id="A0A915DNL3"/>
<sequence length="166" mass="18852">MLKLLAMGVTIFILPYNEWVVLDGGDHSFTFIRGISGSDCAQRENSPIEIECIRWAELDLQSRQKFWSSKNIDYENVEAAIYRFYISLLFCALSSGPLHPRFDKTAEKRLSLLFSATILVCYASVSLVVLCNRYNFIDAKPDLQACLGNAFKLFVSAAFLLCWVPF</sequence>
<feature type="signal peptide" evidence="2">
    <location>
        <begin position="1"/>
        <end position="19"/>
    </location>
</feature>
<feature type="transmembrane region" description="Helical" evidence="1">
    <location>
        <begin position="142"/>
        <end position="164"/>
    </location>
</feature>
<dbReference type="Proteomes" id="UP000887574">
    <property type="component" value="Unplaced"/>
</dbReference>
<name>A0A915DNL3_9BILA</name>
<evidence type="ECO:0000256" key="1">
    <source>
        <dbReference type="SAM" id="Phobius"/>
    </source>
</evidence>
<evidence type="ECO:0000313" key="4">
    <source>
        <dbReference type="WBParaSite" id="jg2127"/>
    </source>
</evidence>
<keyword evidence="1" id="KW-0812">Transmembrane</keyword>
<dbReference type="WBParaSite" id="jg2127">
    <property type="protein sequence ID" value="jg2127"/>
    <property type="gene ID" value="jg2127"/>
</dbReference>
<proteinExistence type="predicted"/>
<accession>A0A915DNL3</accession>
<protein>
    <submittedName>
        <fullName evidence="4">Uncharacterized protein</fullName>
    </submittedName>
</protein>
<reference evidence="4" key="1">
    <citation type="submission" date="2022-11" db="UniProtKB">
        <authorList>
            <consortium name="WormBaseParasite"/>
        </authorList>
    </citation>
    <scope>IDENTIFICATION</scope>
</reference>
<feature type="chain" id="PRO_5036699599" evidence="2">
    <location>
        <begin position="20"/>
        <end position="166"/>
    </location>
</feature>
<keyword evidence="1" id="KW-0472">Membrane</keyword>
<organism evidence="3 4">
    <name type="scientific">Ditylenchus dipsaci</name>
    <dbReference type="NCBI Taxonomy" id="166011"/>
    <lineage>
        <taxon>Eukaryota</taxon>
        <taxon>Metazoa</taxon>
        <taxon>Ecdysozoa</taxon>
        <taxon>Nematoda</taxon>
        <taxon>Chromadorea</taxon>
        <taxon>Rhabditida</taxon>
        <taxon>Tylenchina</taxon>
        <taxon>Tylenchomorpha</taxon>
        <taxon>Sphaerularioidea</taxon>
        <taxon>Anguinidae</taxon>
        <taxon>Anguininae</taxon>
        <taxon>Ditylenchus</taxon>
    </lineage>
</organism>
<feature type="transmembrane region" description="Helical" evidence="1">
    <location>
        <begin position="110"/>
        <end position="130"/>
    </location>
</feature>
<keyword evidence="2" id="KW-0732">Signal</keyword>
<keyword evidence="3" id="KW-1185">Reference proteome</keyword>